<dbReference type="CDD" id="cd06223">
    <property type="entry name" value="PRTases_typeI"/>
    <property type="match status" value="1"/>
</dbReference>
<dbReference type="SUPFAM" id="SSF53271">
    <property type="entry name" value="PRTase-like"/>
    <property type="match status" value="1"/>
</dbReference>
<evidence type="ECO:0000313" key="4">
    <source>
        <dbReference type="Proteomes" id="UP001139477"/>
    </source>
</evidence>
<keyword evidence="4" id="KW-1185">Reference proteome</keyword>
<dbReference type="AlphaFoldDB" id="A0A9X2FSP1"/>
<comment type="similarity">
    <text evidence="1">Belongs to the ComF/GntX family.</text>
</comment>
<dbReference type="RefSeq" id="WP_256500081.1">
    <property type="nucleotide sequence ID" value="NZ_JAMYXC010000045.1"/>
</dbReference>
<name>A0A9X2FSP1_9RHOB</name>
<dbReference type="InterPro" id="IPR029057">
    <property type="entry name" value="PRTase-like"/>
</dbReference>
<evidence type="ECO:0000256" key="1">
    <source>
        <dbReference type="ARBA" id="ARBA00008007"/>
    </source>
</evidence>
<comment type="caution">
    <text evidence="3">The sequence shown here is derived from an EMBL/GenBank/DDBJ whole genome shotgun (WGS) entry which is preliminary data.</text>
</comment>
<dbReference type="Gene3D" id="3.40.50.2020">
    <property type="match status" value="1"/>
</dbReference>
<dbReference type="Proteomes" id="UP001139477">
    <property type="component" value="Unassembled WGS sequence"/>
</dbReference>
<dbReference type="InterPro" id="IPR000836">
    <property type="entry name" value="PRTase_dom"/>
</dbReference>
<dbReference type="PANTHER" id="PTHR47505">
    <property type="entry name" value="DNA UTILIZATION PROTEIN YHGH"/>
    <property type="match status" value="1"/>
</dbReference>
<gene>
    <name evidence="3" type="ORF">NHG85_03720</name>
</gene>
<feature type="domain" description="Phosphoribosyltransferase" evidence="2">
    <location>
        <begin position="41"/>
        <end position="83"/>
    </location>
</feature>
<evidence type="ECO:0000259" key="2">
    <source>
        <dbReference type="Pfam" id="PF00156"/>
    </source>
</evidence>
<sequence length="88" mass="9308">YEARECRLSALHATASLGGQDAEARRATLSGAIRPHPWRRARMRGRMVLLVDDVLTSGATLGACARAAQEAGARKICVVALARAAPDP</sequence>
<dbReference type="InterPro" id="IPR051910">
    <property type="entry name" value="ComF/GntX_DNA_util-trans"/>
</dbReference>
<organism evidence="3 4">
    <name type="scientific">Limimaricola litoreus</name>
    <dbReference type="NCBI Taxonomy" id="2955316"/>
    <lineage>
        <taxon>Bacteria</taxon>
        <taxon>Pseudomonadati</taxon>
        <taxon>Pseudomonadota</taxon>
        <taxon>Alphaproteobacteria</taxon>
        <taxon>Rhodobacterales</taxon>
        <taxon>Paracoccaceae</taxon>
        <taxon>Limimaricola</taxon>
    </lineage>
</organism>
<proteinExistence type="inferred from homology"/>
<reference evidence="3" key="1">
    <citation type="submission" date="2022-06" db="EMBL/GenBank/DDBJ databases">
        <title>Limimaricola sediminis sp. nov., isolated from an intertidal sediment.</title>
        <authorList>
            <person name="Shao X."/>
        </authorList>
    </citation>
    <scope>NUCLEOTIDE SEQUENCE</scope>
    <source>
        <strain evidence="3">ASW11-118</strain>
    </source>
</reference>
<dbReference type="Pfam" id="PF00156">
    <property type="entry name" value="Pribosyltran"/>
    <property type="match status" value="1"/>
</dbReference>
<evidence type="ECO:0000313" key="3">
    <source>
        <dbReference type="EMBL" id="MCP1167646.1"/>
    </source>
</evidence>
<protein>
    <submittedName>
        <fullName evidence="3">ComF family protein</fullName>
    </submittedName>
</protein>
<dbReference type="EMBL" id="JAMYXC010000045">
    <property type="protein sequence ID" value="MCP1167646.1"/>
    <property type="molecule type" value="Genomic_DNA"/>
</dbReference>
<accession>A0A9X2FSP1</accession>
<dbReference type="PANTHER" id="PTHR47505:SF1">
    <property type="entry name" value="DNA UTILIZATION PROTEIN YHGH"/>
    <property type="match status" value="1"/>
</dbReference>
<feature type="non-terminal residue" evidence="3">
    <location>
        <position position="1"/>
    </location>
</feature>